<dbReference type="SUPFAM" id="SSF48452">
    <property type="entry name" value="TPR-like"/>
    <property type="match status" value="2"/>
</dbReference>
<feature type="domain" description="HTH luxR-type" evidence="3">
    <location>
        <begin position="921"/>
        <end position="986"/>
    </location>
</feature>
<comment type="caution">
    <text evidence="4">The sequence shown here is derived from an EMBL/GenBank/DDBJ whole genome shotgun (WGS) entry which is preliminary data.</text>
</comment>
<evidence type="ECO:0000313" key="5">
    <source>
        <dbReference type="Proteomes" id="UP000619788"/>
    </source>
</evidence>
<dbReference type="CDD" id="cd06170">
    <property type="entry name" value="LuxR_C_like"/>
    <property type="match status" value="1"/>
</dbReference>
<keyword evidence="5" id="KW-1185">Reference proteome</keyword>
<dbReference type="PRINTS" id="PR00038">
    <property type="entry name" value="HTHLUXR"/>
</dbReference>
<dbReference type="GO" id="GO:0005524">
    <property type="term" value="F:ATP binding"/>
    <property type="evidence" value="ECO:0007669"/>
    <property type="project" value="UniProtKB-KW"/>
</dbReference>
<dbReference type="PANTHER" id="PTHR16305">
    <property type="entry name" value="TESTICULAR SOLUBLE ADENYLYL CYCLASE"/>
    <property type="match status" value="1"/>
</dbReference>
<evidence type="ECO:0000256" key="1">
    <source>
        <dbReference type="ARBA" id="ARBA00022741"/>
    </source>
</evidence>
<gene>
    <name evidence="4" type="ORF">Psi01_74830</name>
</gene>
<dbReference type="GO" id="GO:0005737">
    <property type="term" value="C:cytoplasm"/>
    <property type="evidence" value="ECO:0007669"/>
    <property type="project" value="TreeGrafter"/>
</dbReference>
<organism evidence="4 5">
    <name type="scientific">Planobispora siamensis</name>
    <dbReference type="NCBI Taxonomy" id="936338"/>
    <lineage>
        <taxon>Bacteria</taxon>
        <taxon>Bacillati</taxon>
        <taxon>Actinomycetota</taxon>
        <taxon>Actinomycetes</taxon>
        <taxon>Streptosporangiales</taxon>
        <taxon>Streptosporangiaceae</taxon>
        <taxon>Planobispora</taxon>
    </lineage>
</organism>
<keyword evidence="1" id="KW-0547">Nucleotide-binding</keyword>
<dbReference type="RefSeq" id="WP_204068883.1">
    <property type="nucleotide sequence ID" value="NZ_BOOJ01000072.1"/>
</dbReference>
<protein>
    <recommendedName>
        <fullName evidence="3">HTH luxR-type domain-containing protein</fullName>
    </recommendedName>
</protein>
<dbReference type="Gene3D" id="1.10.10.10">
    <property type="entry name" value="Winged helix-like DNA-binding domain superfamily/Winged helix DNA-binding domain"/>
    <property type="match status" value="1"/>
</dbReference>
<dbReference type="GO" id="GO:0004016">
    <property type="term" value="F:adenylate cyclase activity"/>
    <property type="evidence" value="ECO:0007669"/>
    <property type="project" value="TreeGrafter"/>
</dbReference>
<keyword evidence="2" id="KW-0067">ATP-binding</keyword>
<evidence type="ECO:0000256" key="2">
    <source>
        <dbReference type="ARBA" id="ARBA00022840"/>
    </source>
</evidence>
<dbReference type="Pfam" id="PF13191">
    <property type="entry name" value="AAA_16"/>
    <property type="match status" value="1"/>
</dbReference>
<proteinExistence type="predicted"/>
<dbReference type="InterPro" id="IPR016032">
    <property type="entry name" value="Sig_transdc_resp-reg_C-effctor"/>
</dbReference>
<dbReference type="InterPro" id="IPR000792">
    <property type="entry name" value="Tscrpt_reg_LuxR_C"/>
</dbReference>
<dbReference type="PANTHER" id="PTHR16305:SF35">
    <property type="entry name" value="TRANSCRIPTIONAL ACTIVATOR DOMAIN"/>
    <property type="match status" value="1"/>
</dbReference>
<dbReference type="SUPFAM" id="SSF52540">
    <property type="entry name" value="P-loop containing nucleoside triphosphate hydrolases"/>
    <property type="match status" value="1"/>
</dbReference>
<name>A0A8J3SWK3_9ACTN</name>
<evidence type="ECO:0000313" key="4">
    <source>
        <dbReference type="EMBL" id="GIH96853.1"/>
    </source>
</evidence>
<accession>A0A8J3SWK3</accession>
<sequence length="996" mass="106342">MTAVLEERAPGKSLFAGRARETARLQTALTACRRGTPVLLEIVGDPGIGKTRLLSELTALAGGTMTVLSGRVSEFERERSFGVFAEPVREILRARPSLLHGLDGRMRALLEEVASGLAPRERNGPYAPPDAERCAFFGTVRRMIEHAAGRGGVLLCLDDLHWADGGTVALLHHLIRHPPAVPLVVACSYRPRQAPAQLAACLRDTAGAVQSDRIELGPLDRAAVDQFLGRLLGPDAATGRRAWLHRISGGNPRYLHALSHLRHPPPEGSDTAGTFLDGMPDSVRATLLGELAWLDPGHREVLQVASALGDPIDPVLLAEVIGGDAATAMTFLDALAGRDLVRPANRDGIRPSFRFRHPLLRHLVYEETPASRRLLIHRRAEQALRRRGAGPAERAPHVVRSAQRGDAAALRLLTEAAGQIMSTAPAAAAAWLRAALPLGGDDPGARLDVLEGLSRALIATGRLQECRRLLPETLELLGSDRPDRRLEIITLHATAERLLGDYRTACAMLAPELPALKGVRTAAGSRLRLELAVVKMLQHRHDECLRLVEEALACAPAGDEAPTRTPAGSAQALPRTPAGSVRDLLPVAAACLALSAAHRGDHRSAAGHVRRAAAAFDAAGDPELTPRLDALAQLAWAEALTERHQDALRHFTRGLGLARLSGQEAVTPYLLLGLAYVRITTGRVEEALHAAAEAEEVASSLGRSGMLGLALALRGWAVAMRDGPEAAAPLAERGLHHVSVRGRLWEITTGVLAGIRLAQRRPDDCLALLRSLDAHARRPGPPSPLGPMRHCLAALAAATAGRTEEASRWAGRAEQEACAQGLDGATAFAALARAQAAPPQERGRAGRLREAAGKLSAGGLTLVECSTRLLLARELIALRRLDEAGVEAERAKTLADACGARFLYAEAVNVQRRIGASQPRPPAADSVLTLRESEIARLVGLGMSNQAIATALHLSVKTVEAHLTKIYRKLRARSRSALAAMVTARHGERERAARFP</sequence>
<dbReference type="GO" id="GO:0003677">
    <property type="term" value="F:DNA binding"/>
    <property type="evidence" value="ECO:0007669"/>
    <property type="project" value="InterPro"/>
</dbReference>
<reference evidence="4 5" key="1">
    <citation type="submission" date="2021-01" db="EMBL/GenBank/DDBJ databases">
        <title>Whole genome shotgun sequence of Planobispora siamensis NBRC 107568.</title>
        <authorList>
            <person name="Komaki H."/>
            <person name="Tamura T."/>
        </authorList>
    </citation>
    <scope>NUCLEOTIDE SEQUENCE [LARGE SCALE GENOMIC DNA]</scope>
    <source>
        <strain evidence="4 5">NBRC 107568</strain>
    </source>
</reference>
<dbReference type="GO" id="GO:0006355">
    <property type="term" value="P:regulation of DNA-templated transcription"/>
    <property type="evidence" value="ECO:0007669"/>
    <property type="project" value="InterPro"/>
</dbReference>
<dbReference type="SUPFAM" id="SSF46894">
    <property type="entry name" value="C-terminal effector domain of the bipartite response regulators"/>
    <property type="match status" value="1"/>
</dbReference>
<dbReference type="EMBL" id="BOOJ01000072">
    <property type="protein sequence ID" value="GIH96853.1"/>
    <property type="molecule type" value="Genomic_DNA"/>
</dbReference>
<dbReference type="InterPro" id="IPR036388">
    <property type="entry name" value="WH-like_DNA-bd_sf"/>
</dbReference>
<dbReference type="InterPro" id="IPR041664">
    <property type="entry name" value="AAA_16"/>
</dbReference>
<dbReference type="InterPro" id="IPR011990">
    <property type="entry name" value="TPR-like_helical_dom_sf"/>
</dbReference>
<dbReference type="AlphaFoldDB" id="A0A8J3SWK3"/>
<dbReference type="PROSITE" id="PS50043">
    <property type="entry name" value="HTH_LUXR_2"/>
    <property type="match status" value="1"/>
</dbReference>
<dbReference type="Pfam" id="PF00196">
    <property type="entry name" value="GerE"/>
    <property type="match status" value="1"/>
</dbReference>
<evidence type="ECO:0000259" key="3">
    <source>
        <dbReference type="PROSITE" id="PS50043"/>
    </source>
</evidence>
<dbReference type="SMART" id="SM00421">
    <property type="entry name" value="HTH_LUXR"/>
    <property type="match status" value="1"/>
</dbReference>
<dbReference type="InterPro" id="IPR027417">
    <property type="entry name" value="P-loop_NTPase"/>
</dbReference>
<dbReference type="Proteomes" id="UP000619788">
    <property type="component" value="Unassembled WGS sequence"/>
</dbReference>
<dbReference type="Gene3D" id="1.25.40.10">
    <property type="entry name" value="Tetratricopeptide repeat domain"/>
    <property type="match status" value="1"/>
</dbReference>